<dbReference type="GO" id="GO:0032259">
    <property type="term" value="P:methylation"/>
    <property type="evidence" value="ECO:0007669"/>
    <property type="project" value="UniProtKB-KW"/>
</dbReference>
<keyword evidence="2" id="KW-0808">Transferase</keyword>
<proteinExistence type="predicted"/>
<gene>
    <name evidence="2" type="ORF">COA71_12080</name>
</gene>
<evidence type="ECO:0000313" key="3">
    <source>
        <dbReference type="Proteomes" id="UP000228987"/>
    </source>
</evidence>
<evidence type="ECO:0000259" key="1">
    <source>
        <dbReference type="Pfam" id="PF13847"/>
    </source>
</evidence>
<dbReference type="PANTHER" id="PTHR43591:SF24">
    <property type="entry name" value="2-METHOXY-6-POLYPRENYL-1,4-BENZOQUINOL METHYLASE, MITOCHONDRIAL"/>
    <property type="match status" value="1"/>
</dbReference>
<dbReference type="InterPro" id="IPR025714">
    <property type="entry name" value="Methyltranfer_dom"/>
</dbReference>
<comment type="caution">
    <text evidence="2">The sequence shown here is derived from an EMBL/GenBank/DDBJ whole genome shotgun (WGS) entry which is preliminary data.</text>
</comment>
<dbReference type="Pfam" id="PF13847">
    <property type="entry name" value="Methyltransf_31"/>
    <property type="match status" value="1"/>
</dbReference>
<feature type="domain" description="Methyltransferase" evidence="1">
    <location>
        <begin position="48"/>
        <end position="154"/>
    </location>
</feature>
<evidence type="ECO:0000313" key="2">
    <source>
        <dbReference type="EMBL" id="PCJ40240.1"/>
    </source>
</evidence>
<dbReference type="GO" id="GO:0008168">
    <property type="term" value="F:methyltransferase activity"/>
    <property type="evidence" value="ECO:0007669"/>
    <property type="project" value="UniProtKB-KW"/>
</dbReference>
<accession>A0A2A5C9X0</accession>
<dbReference type="SUPFAM" id="SSF53335">
    <property type="entry name" value="S-adenosyl-L-methionine-dependent methyltransferases"/>
    <property type="match status" value="1"/>
</dbReference>
<dbReference type="Proteomes" id="UP000228987">
    <property type="component" value="Unassembled WGS sequence"/>
</dbReference>
<dbReference type="InterPro" id="IPR029063">
    <property type="entry name" value="SAM-dependent_MTases_sf"/>
</dbReference>
<dbReference type="PANTHER" id="PTHR43591">
    <property type="entry name" value="METHYLTRANSFERASE"/>
    <property type="match status" value="1"/>
</dbReference>
<dbReference type="Gene3D" id="3.40.50.150">
    <property type="entry name" value="Vaccinia Virus protein VP39"/>
    <property type="match status" value="1"/>
</dbReference>
<keyword evidence="2" id="KW-0489">Methyltransferase</keyword>
<reference evidence="3" key="1">
    <citation type="submission" date="2017-08" db="EMBL/GenBank/DDBJ databases">
        <title>A dynamic microbial community with high functional redundancy inhabits the cold, oxic subseafloor aquifer.</title>
        <authorList>
            <person name="Tully B.J."/>
            <person name="Wheat C.G."/>
            <person name="Glazer B.T."/>
            <person name="Huber J.A."/>
        </authorList>
    </citation>
    <scope>NUCLEOTIDE SEQUENCE [LARGE SCALE GENOMIC DNA]</scope>
</reference>
<dbReference type="EMBL" id="NVWI01000010">
    <property type="protein sequence ID" value="PCJ40240.1"/>
    <property type="molecule type" value="Genomic_DNA"/>
</dbReference>
<dbReference type="CDD" id="cd02440">
    <property type="entry name" value="AdoMet_MTases"/>
    <property type="match status" value="1"/>
</dbReference>
<name>A0A2A5C9X0_9GAMM</name>
<sequence>MAGDLNDIVNQQRESWDKFSTGWKKWDPVTMQFLKPFGDEIIQRLALKNDYTVLDVASGTGEPGLSIAGIVDKGKVIAIDLSEKMLATAQENAANRNITNYKTKTGDVTKLPFPDQTFDAMSCRMGFMFFPDIAATLNEMRRVLKPGARLAISVWSSPDKNFWVTVTMGTISQLMDLSPPPAAAPGMFRCAKPEFMVNQFEKAGFKNISASELGTTLSLDAETYWEMTTEVGAPIVAAMSNADAAMKEKIKNDVFRKIHEKFPDGNINMQATAILISGDA</sequence>
<dbReference type="AlphaFoldDB" id="A0A2A5C9X0"/>
<protein>
    <submittedName>
        <fullName evidence="2">Methyltransferase type 11</fullName>
    </submittedName>
</protein>
<organism evidence="2 3">
    <name type="scientific">SAR86 cluster bacterium</name>
    <dbReference type="NCBI Taxonomy" id="2030880"/>
    <lineage>
        <taxon>Bacteria</taxon>
        <taxon>Pseudomonadati</taxon>
        <taxon>Pseudomonadota</taxon>
        <taxon>Gammaproteobacteria</taxon>
        <taxon>SAR86 cluster</taxon>
    </lineage>
</organism>